<proteinExistence type="predicted"/>
<dbReference type="OrthoDB" id="2435841at2759"/>
<keyword evidence="3" id="KW-1185">Reference proteome</keyword>
<gene>
    <name evidence="2" type="ORF">EMPS_07423</name>
</gene>
<accession>A0A9P3HEG7</accession>
<feature type="region of interest" description="Disordered" evidence="1">
    <location>
        <begin position="404"/>
        <end position="431"/>
    </location>
</feature>
<feature type="region of interest" description="Disordered" evidence="1">
    <location>
        <begin position="663"/>
        <end position="683"/>
    </location>
</feature>
<reference evidence="2" key="1">
    <citation type="submission" date="2021-11" db="EMBL/GenBank/DDBJ databases">
        <authorList>
            <person name="Herlambang A."/>
            <person name="Guo Y."/>
            <person name="Takashima Y."/>
            <person name="Nishizawa T."/>
        </authorList>
    </citation>
    <scope>NUCLEOTIDE SEQUENCE</scope>
    <source>
        <strain evidence="2">E1425</strain>
    </source>
</reference>
<dbReference type="EMBL" id="BQFW01000010">
    <property type="protein sequence ID" value="GJJ75065.1"/>
    <property type="molecule type" value="Genomic_DNA"/>
</dbReference>
<protein>
    <submittedName>
        <fullName evidence="2">Uncharacterized protein</fullName>
    </submittedName>
</protein>
<feature type="region of interest" description="Disordered" evidence="1">
    <location>
        <begin position="699"/>
        <end position="720"/>
    </location>
</feature>
<feature type="compositionally biased region" description="Polar residues" evidence="1">
    <location>
        <begin position="531"/>
        <end position="544"/>
    </location>
</feature>
<reference evidence="2" key="2">
    <citation type="journal article" date="2022" name="Microbiol. Resour. Announc.">
        <title>Whole-Genome Sequence of Entomortierella parvispora E1425, a Mucoromycotan Fungus Associated with Burkholderiaceae-Related Endosymbiotic Bacteria.</title>
        <authorList>
            <person name="Herlambang A."/>
            <person name="Guo Y."/>
            <person name="Takashima Y."/>
            <person name="Narisawa K."/>
            <person name="Ohta H."/>
            <person name="Nishizawa T."/>
        </authorList>
    </citation>
    <scope>NUCLEOTIDE SEQUENCE</scope>
    <source>
        <strain evidence="2">E1425</strain>
    </source>
</reference>
<feature type="region of interest" description="Disordered" evidence="1">
    <location>
        <begin position="480"/>
        <end position="621"/>
    </location>
</feature>
<name>A0A9P3HEG7_9FUNG</name>
<evidence type="ECO:0000313" key="2">
    <source>
        <dbReference type="EMBL" id="GJJ75065.1"/>
    </source>
</evidence>
<comment type="caution">
    <text evidence="2">The sequence shown here is derived from an EMBL/GenBank/DDBJ whole genome shotgun (WGS) entry which is preliminary data.</text>
</comment>
<evidence type="ECO:0000256" key="1">
    <source>
        <dbReference type="SAM" id="MobiDB-lite"/>
    </source>
</evidence>
<feature type="compositionally biased region" description="Basic residues" evidence="1">
    <location>
        <begin position="486"/>
        <end position="497"/>
    </location>
</feature>
<dbReference type="AlphaFoldDB" id="A0A9P3HEG7"/>
<feature type="compositionally biased region" description="Polar residues" evidence="1">
    <location>
        <begin position="663"/>
        <end position="679"/>
    </location>
</feature>
<dbReference type="Proteomes" id="UP000827284">
    <property type="component" value="Unassembled WGS sequence"/>
</dbReference>
<sequence length="860" mass="94847">MTTVEQRLQESHEQLLKLYSSIPVLTPCLEKIKTNQAEFVVLNNRLRQLQEAIVQGQYKTDKGRKQLDSVFTINKAECERAYRQEISGLKALEDERRSCLRQRDDVVTVRYQLHKQRAALLEDTRQLKRVNEWVFDRSKDEVANTDFPEELHWQLELKEYDFKITAVKKQVSKFNIALTNLARAANLTEAALMALLGYSDAAYKVWRVEYALKASQKMKLYLRVELSLSNAYQNEDAARDACPSLLPHLSVPFKPSACQRQFTPTLKSLDAATEGAFRSYISTLRVAHKTAERMVAQETQRLNAMVAYRDSIVPLLARTRRHVFQNSCLGGYSIEGWEDEQGRPLLGSEADSLVRGGLSELALAPGDTLRPFLHSSSSQSVPTRDSGELLHQDEEFTNTYVDAAHGRGLGRSRDNQSSQVPDQDDEDTLITSINPNQPLVALEGRVVLRTGRAPLSVLAPGNMLGSQILMEVDRERQEAALNNKKNSFRKKSRSRSRSGRELTVDASSSHQEDLHQKSGSNSSAAPGGLIMNSNGEGSSSSQRPAGQEREGRKKASRGLFGFGRNRRDSHNSDDAVVPSDRSVPPPSRFSLSGRRNRSSVDVSSSGVSIEVPVPGHRQNVPSISIQNENGAAQPESQSGRRTFFENASLNDVLSYSTTGVASSLSDGAQATSTPPSSSDPGFARSRVMSMDEYIGFEPTTDYTGLNGSDEHQGGIAPGSAPLIPSYEEHQHHQVVDPESLLMRMGSVSAYDSMLSSLAEQGENGQVQYQQFLPGQSPSPPPPDLNVVTRTRSRSLSPNPAEESMASSVYGASIAGAAGSTSRLPHQQHHYSFSDQTPDGRLLSRDMPPPDYGLQPPQYSM</sequence>
<feature type="region of interest" description="Disordered" evidence="1">
    <location>
        <begin position="817"/>
        <end position="860"/>
    </location>
</feature>
<organism evidence="2 3">
    <name type="scientific">Entomortierella parvispora</name>
    <dbReference type="NCBI Taxonomy" id="205924"/>
    <lineage>
        <taxon>Eukaryota</taxon>
        <taxon>Fungi</taxon>
        <taxon>Fungi incertae sedis</taxon>
        <taxon>Mucoromycota</taxon>
        <taxon>Mortierellomycotina</taxon>
        <taxon>Mortierellomycetes</taxon>
        <taxon>Mortierellales</taxon>
        <taxon>Mortierellaceae</taxon>
        <taxon>Entomortierella</taxon>
    </lineage>
</organism>
<feature type="compositionally biased region" description="Low complexity" evidence="1">
    <location>
        <begin position="599"/>
        <end position="608"/>
    </location>
</feature>
<evidence type="ECO:0000313" key="3">
    <source>
        <dbReference type="Proteomes" id="UP000827284"/>
    </source>
</evidence>